<keyword evidence="1" id="KW-1133">Transmembrane helix</keyword>
<dbReference type="Proteomes" id="UP001596353">
    <property type="component" value="Unassembled WGS sequence"/>
</dbReference>
<feature type="transmembrane region" description="Helical" evidence="1">
    <location>
        <begin position="14"/>
        <end position="34"/>
    </location>
</feature>
<dbReference type="EMBL" id="JBHSWG010000004">
    <property type="protein sequence ID" value="MFC6762488.1"/>
    <property type="molecule type" value="Genomic_DNA"/>
</dbReference>
<reference evidence="3" key="1">
    <citation type="journal article" date="2019" name="Int. J. Syst. Evol. Microbiol.">
        <title>The Global Catalogue of Microorganisms (GCM) 10K type strain sequencing project: providing services to taxonomists for standard genome sequencing and annotation.</title>
        <authorList>
            <consortium name="The Broad Institute Genomics Platform"/>
            <consortium name="The Broad Institute Genome Sequencing Center for Infectious Disease"/>
            <person name="Wu L."/>
            <person name="Ma J."/>
        </authorList>
    </citation>
    <scope>NUCLEOTIDE SEQUENCE [LARGE SCALE GENOMIC DNA]</scope>
    <source>
        <strain evidence="3">CCUG 66188</strain>
    </source>
</reference>
<dbReference type="PROSITE" id="PS51257">
    <property type="entry name" value="PROKAR_LIPOPROTEIN"/>
    <property type="match status" value="1"/>
</dbReference>
<sequence length="48" mass="5032">MVNENRNALSVQPFAVLAPIVLIALFSIGCNLFAEGVTRAIGRTGGTE</sequence>
<evidence type="ECO:0000256" key="1">
    <source>
        <dbReference type="SAM" id="Phobius"/>
    </source>
</evidence>
<comment type="caution">
    <text evidence="2">The sequence shown here is derived from an EMBL/GenBank/DDBJ whole genome shotgun (WGS) entry which is preliminary data.</text>
</comment>
<keyword evidence="1" id="KW-0812">Transmembrane</keyword>
<accession>A0ABW2BCL2</accession>
<protein>
    <recommendedName>
        <fullName evidence="4">ABC transporter permease</fullName>
    </recommendedName>
</protein>
<keyword evidence="1" id="KW-0472">Membrane</keyword>
<evidence type="ECO:0000313" key="2">
    <source>
        <dbReference type="EMBL" id="MFC6762488.1"/>
    </source>
</evidence>
<keyword evidence="3" id="KW-1185">Reference proteome</keyword>
<evidence type="ECO:0008006" key="4">
    <source>
        <dbReference type="Google" id="ProtNLM"/>
    </source>
</evidence>
<name>A0ABW2BCL2_9RHOB</name>
<proteinExistence type="predicted"/>
<evidence type="ECO:0000313" key="3">
    <source>
        <dbReference type="Proteomes" id="UP001596353"/>
    </source>
</evidence>
<gene>
    <name evidence="2" type="ORF">ACFQFQ_27815</name>
</gene>
<organism evidence="2 3">
    <name type="scientific">Sulfitobacter porphyrae</name>
    <dbReference type="NCBI Taxonomy" id="1246864"/>
    <lineage>
        <taxon>Bacteria</taxon>
        <taxon>Pseudomonadati</taxon>
        <taxon>Pseudomonadota</taxon>
        <taxon>Alphaproteobacteria</taxon>
        <taxon>Rhodobacterales</taxon>
        <taxon>Roseobacteraceae</taxon>
        <taxon>Sulfitobacter</taxon>
    </lineage>
</organism>